<dbReference type="AlphaFoldDB" id="A0A0G0WFZ3"/>
<name>A0A0G0WFZ3_9BACT</name>
<evidence type="ECO:0000313" key="2">
    <source>
        <dbReference type="Proteomes" id="UP000034753"/>
    </source>
</evidence>
<feature type="non-terminal residue" evidence="1">
    <location>
        <position position="1"/>
    </location>
</feature>
<accession>A0A0G0WFZ3</accession>
<gene>
    <name evidence="1" type="ORF">UU67_C0061G0001</name>
</gene>
<protein>
    <submittedName>
        <fullName evidence="1">Uncharacterized protein</fullName>
    </submittedName>
</protein>
<organism evidence="1 2">
    <name type="scientific">Candidatus Daviesbacteria bacterium GW2011_GWB1_41_5</name>
    <dbReference type="NCBI Taxonomy" id="1618429"/>
    <lineage>
        <taxon>Bacteria</taxon>
        <taxon>Candidatus Daviesiibacteriota</taxon>
    </lineage>
</organism>
<reference evidence="1 2" key="1">
    <citation type="journal article" date="2015" name="Nature">
        <title>rRNA introns, odd ribosomes, and small enigmatic genomes across a large radiation of phyla.</title>
        <authorList>
            <person name="Brown C.T."/>
            <person name="Hug L.A."/>
            <person name="Thomas B.C."/>
            <person name="Sharon I."/>
            <person name="Castelle C.J."/>
            <person name="Singh A."/>
            <person name="Wilkins M.J."/>
            <person name="Williams K.H."/>
            <person name="Banfield J.F."/>
        </authorList>
    </citation>
    <scope>NUCLEOTIDE SEQUENCE [LARGE SCALE GENOMIC DNA]</scope>
</reference>
<proteinExistence type="predicted"/>
<comment type="caution">
    <text evidence="1">The sequence shown here is derived from an EMBL/GenBank/DDBJ whole genome shotgun (WGS) entry which is preliminary data.</text>
</comment>
<evidence type="ECO:0000313" key="1">
    <source>
        <dbReference type="EMBL" id="KKS11889.1"/>
    </source>
</evidence>
<dbReference type="EMBL" id="LCBN01000061">
    <property type="protein sequence ID" value="KKS11889.1"/>
    <property type="molecule type" value="Genomic_DNA"/>
</dbReference>
<sequence>EVKKAERVKITEARQARVQTVKTEKPTLKDLLMQARKKNS</sequence>
<dbReference type="Proteomes" id="UP000034753">
    <property type="component" value="Unassembled WGS sequence"/>
</dbReference>